<evidence type="ECO:0000313" key="2">
    <source>
        <dbReference type="Proteomes" id="UP000769157"/>
    </source>
</evidence>
<accession>A0A9P8PFW7</accession>
<proteinExistence type="predicted"/>
<organism evidence="1 2">
    <name type="scientific">Ogataea philodendri</name>
    <dbReference type="NCBI Taxonomy" id="1378263"/>
    <lineage>
        <taxon>Eukaryota</taxon>
        <taxon>Fungi</taxon>
        <taxon>Dikarya</taxon>
        <taxon>Ascomycota</taxon>
        <taxon>Saccharomycotina</taxon>
        <taxon>Pichiomycetes</taxon>
        <taxon>Pichiales</taxon>
        <taxon>Pichiaceae</taxon>
        <taxon>Ogataea</taxon>
    </lineage>
</organism>
<dbReference type="RefSeq" id="XP_046064540.1">
    <property type="nucleotide sequence ID" value="XM_046206962.1"/>
</dbReference>
<gene>
    <name evidence="1" type="ORF">OGAPHI_000573</name>
</gene>
<sequence>MMRSSLSSYFWNGVDKPIDVNELVFISSPMWSINLLPGKSRVSRILMDDVFPKVMGPFTPKQQVIKRIWSSKTQGAK</sequence>
<reference evidence="1" key="2">
    <citation type="submission" date="2021-01" db="EMBL/GenBank/DDBJ databases">
        <authorList>
            <person name="Schikora-Tamarit M.A."/>
        </authorList>
    </citation>
    <scope>NUCLEOTIDE SEQUENCE</scope>
    <source>
        <strain evidence="1">CBS6075</strain>
    </source>
</reference>
<dbReference type="OrthoDB" id="4100655at2759"/>
<dbReference type="EMBL" id="JAEUBE010000075">
    <property type="protein sequence ID" value="KAH3671186.1"/>
    <property type="molecule type" value="Genomic_DNA"/>
</dbReference>
<name>A0A9P8PFW7_9ASCO</name>
<dbReference type="Proteomes" id="UP000769157">
    <property type="component" value="Unassembled WGS sequence"/>
</dbReference>
<reference evidence="1" key="1">
    <citation type="journal article" date="2021" name="Open Biol.">
        <title>Shared evolutionary footprints suggest mitochondrial oxidative damage underlies multiple complex I losses in fungi.</title>
        <authorList>
            <person name="Schikora-Tamarit M.A."/>
            <person name="Marcet-Houben M."/>
            <person name="Nosek J."/>
            <person name="Gabaldon T."/>
        </authorList>
    </citation>
    <scope>NUCLEOTIDE SEQUENCE</scope>
    <source>
        <strain evidence="1">CBS6075</strain>
    </source>
</reference>
<protein>
    <submittedName>
        <fullName evidence="1">Uncharacterized protein</fullName>
    </submittedName>
</protein>
<dbReference type="GeneID" id="70232541"/>
<keyword evidence="2" id="KW-1185">Reference proteome</keyword>
<evidence type="ECO:0000313" key="1">
    <source>
        <dbReference type="EMBL" id="KAH3671186.1"/>
    </source>
</evidence>
<dbReference type="AlphaFoldDB" id="A0A9P8PFW7"/>
<comment type="caution">
    <text evidence="1">The sequence shown here is derived from an EMBL/GenBank/DDBJ whole genome shotgun (WGS) entry which is preliminary data.</text>
</comment>